<dbReference type="Proteomes" id="UP000050398">
    <property type="component" value="Unassembled WGS sequence"/>
</dbReference>
<sequence length="332" mass="37079">MSNPNMIGLIHNEVMKIASKKRFAVVIAILIILVSMFTYAQYREIQEKIEKQGTLDWRVELQQEIVDRQNRLASSGIQDEARQFLELDLKQKQYYLDNNINPNYPGAPTFIRIFFSEGLTLVLPLLIIIIMADVVSGEYNDGTIKTLLSRPIKRWKILMAKWLTVLLYTSMLIAATVIVCYGISGIVLGYDGWTAPILTGFQASPSGEFSTTYIHTLPMWEYLLMSSGLAWVVTATVATISLMISVLVKNTATGIGAMMAVLIAGTLLSTVGSSWTSSKYLVNLNFDLINYLEGQAPPIEGMSLPFSLTVLGVWTVACLIIAFWNFTQKDMY</sequence>
<dbReference type="Pfam" id="PF12679">
    <property type="entry name" value="ABC2_membrane_2"/>
    <property type="match status" value="1"/>
</dbReference>
<gene>
    <name evidence="2" type="ORF">AM506_06485</name>
</gene>
<keyword evidence="1" id="KW-1133">Transmembrane helix</keyword>
<feature type="transmembrane region" description="Helical" evidence="1">
    <location>
        <begin position="23"/>
        <end position="42"/>
    </location>
</feature>
<dbReference type="EMBL" id="LIXZ01000004">
    <property type="protein sequence ID" value="KPL60263.1"/>
    <property type="molecule type" value="Genomic_DNA"/>
</dbReference>
<feature type="transmembrane region" description="Helical" evidence="1">
    <location>
        <begin position="306"/>
        <end position="326"/>
    </location>
</feature>
<feature type="transmembrane region" description="Helical" evidence="1">
    <location>
        <begin position="228"/>
        <end position="248"/>
    </location>
</feature>
<protein>
    <submittedName>
        <fullName evidence="2">ABC transporter permease</fullName>
    </submittedName>
</protein>
<name>A0A0P6WVA3_9BACI</name>
<evidence type="ECO:0000313" key="2">
    <source>
        <dbReference type="EMBL" id="KPL60263.1"/>
    </source>
</evidence>
<comment type="caution">
    <text evidence="2">The sequence shown here is derived from an EMBL/GenBank/DDBJ whole genome shotgun (WGS) entry which is preliminary data.</text>
</comment>
<dbReference type="PANTHER" id="PTHR37305:SF2">
    <property type="entry name" value="BACITRACIN TRANSPORT PERMEASE PROTEIN BCRB"/>
    <property type="match status" value="1"/>
</dbReference>
<dbReference type="PATRIC" id="fig|218284.4.peg.2790"/>
<dbReference type="PANTHER" id="PTHR37305">
    <property type="entry name" value="INTEGRAL MEMBRANE PROTEIN-RELATED"/>
    <property type="match status" value="1"/>
</dbReference>
<feature type="transmembrane region" description="Helical" evidence="1">
    <location>
        <begin position="113"/>
        <end position="136"/>
    </location>
</feature>
<dbReference type="GO" id="GO:0140359">
    <property type="term" value="F:ABC-type transporter activity"/>
    <property type="evidence" value="ECO:0007669"/>
    <property type="project" value="InterPro"/>
</dbReference>
<dbReference type="AlphaFoldDB" id="A0A0P6WVA3"/>
<keyword evidence="1" id="KW-0812">Transmembrane</keyword>
<proteinExistence type="predicted"/>
<dbReference type="RefSeq" id="WP_060671680.1">
    <property type="nucleotide sequence ID" value="NZ_LIXZ01000004.1"/>
</dbReference>
<feature type="transmembrane region" description="Helical" evidence="1">
    <location>
        <begin position="255"/>
        <end position="275"/>
    </location>
</feature>
<dbReference type="eggNOG" id="COG1277">
    <property type="taxonomic scope" value="Bacteria"/>
</dbReference>
<reference evidence="2 3" key="1">
    <citation type="submission" date="2015-08" db="EMBL/GenBank/DDBJ databases">
        <title>Draft Genome Sequence of Bacillus vietnamensis UCD-SED5.</title>
        <authorList>
            <person name="Lee R.D."/>
            <person name="Jospin G."/>
            <person name="Lang J.M."/>
            <person name="Coil D.A."/>
            <person name="Eisen J.A."/>
        </authorList>
    </citation>
    <scope>NUCLEOTIDE SEQUENCE [LARGE SCALE GENOMIC DNA]</scope>
    <source>
        <strain evidence="2 3">UCD-SED5</strain>
    </source>
</reference>
<accession>A0A0P6WVA3</accession>
<organism evidence="2 3">
    <name type="scientific">Rossellomorea vietnamensis</name>
    <dbReference type="NCBI Taxonomy" id="218284"/>
    <lineage>
        <taxon>Bacteria</taxon>
        <taxon>Bacillati</taxon>
        <taxon>Bacillota</taxon>
        <taxon>Bacilli</taxon>
        <taxon>Bacillales</taxon>
        <taxon>Bacillaceae</taxon>
        <taxon>Rossellomorea</taxon>
    </lineage>
</organism>
<evidence type="ECO:0000256" key="1">
    <source>
        <dbReference type="SAM" id="Phobius"/>
    </source>
</evidence>
<dbReference type="OrthoDB" id="8613028at2"/>
<dbReference type="GO" id="GO:0005886">
    <property type="term" value="C:plasma membrane"/>
    <property type="evidence" value="ECO:0007669"/>
    <property type="project" value="UniProtKB-SubCell"/>
</dbReference>
<keyword evidence="1" id="KW-0472">Membrane</keyword>
<evidence type="ECO:0000313" key="3">
    <source>
        <dbReference type="Proteomes" id="UP000050398"/>
    </source>
</evidence>
<feature type="transmembrane region" description="Helical" evidence="1">
    <location>
        <begin position="157"/>
        <end position="184"/>
    </location>
</feature>